<dbReference type="Proteomes" id="UP000216363">
    <property type="component" value="Unassembled WGS sequence"/>
</dbReference>
<reference evidence="2 3" key="1">
    <citation type="submission" date="2017-07" db="EMBL/GenBank/DDBJ databases">
        <title>Draft genome of Ochrobactrum lupini type strain LUP21.</title>
        <authorList>
            <person name="Krzyzanowska D.M."/>
            <person name="Jafra S."/>
        </authorList>
    </citation>
    <scope>NUCLEOTIDE SEQUENCE [LARGE SCALE GENOMIC DNA]</scope>
    <source>
        <strain evidence="2 3">LUP21</strain>
    </source>
</reference>
<dbReference type="EMBL" id="NNRN01000055">
    <property type="protein sequence ID" value="OYR26263.1"/>
    <property type="molecule type" value="Genomic_DNA"/>
</dbReference>
<keyword evidence="4" id="KW-1185">Reference proteome</keyword>
<gene>
    <name evidence="2" type="ORF">CES86_3731</name>
    <name evidence="1" type="ORF">F9L03_24110</name>
</gene>
<reference evidence="1 4" key="2">
    <citation type="submission" date="2019-09" db="EMBL/GenBank/DDBJ databases">
        <title>Taxonomic organization of the family Brucellaceae based on a phylogenomic approach.</title>
        <authorList>
            <person name="Leclercq S."/>
            <person name="Cloeckaert A."/>
            <person name="Zygmunt M.S."/>
        </authorList>
    </citation>
    <scope>NUCLEOTIDE SEQUENCE [LARGE SCALE GENOMIC DNA]</scope>
    <source>
        <strain evidence="1 4">LUP23</strain>
    </source>
</reference>
<proteinExistence type="predicted"/>
<comment type="caution">
    <text evidence="2">The sequence shown here is derived from an EMBL/GenBank/DDBJ whole genome shotgun (WGS) entry which is preliminary data.</text>
</comment>
<evidence type="ECO:0000313" key="1">
    <source>
        <dbReference type="EMBL" id="KAB2701331.1"/>
    </source>
</evidence>
<evidence type="ECO:0000313" key="2">
    <source>
        <dbReference type="EMBL" id="OYR26263.1"/>
    </source>
</evidence>
<evidence type="ECO:0000313" key="4">
    <source>
        <dbReference type="Proteomes" id="UP000435957"/>
    </source>
</evidence>
<name>A0A256GGL4_9HYPH</name>
<protein>
    <submittedName>
        <fullName evidence="2">Uncharacterized protein</fullName>
    </submittedName>
</protein>
<dbReference type="RefSeq" id="WP_094515153.1">
    <property type="nucleotide sequence ID" value="NZ_JBHEEP010000030.1"/>
</dbReference>
<organism evidence="2 3">
    <name type="scientific">Brucella lupini</name>
    <dbReference type="NCBI Taxonomy" id="255457"/>
    <lineage>
        <taxon>Bacteria</taxon>
        <taxon>Pseudomonadati</taxon>
        <taxon>Pseudomonadota</taxon>
        <taxon>Alphaproteobacteria</taxon>
        <taxon>Hyphomicrobiales</taxon>
        <taxon>Brucellaceae</taxon>
        <taxon>Brucella/Ochrobactrum group</taxon>
        <taxon>Brucella</taxon>
    </lineage>
</organism>
<dbReference type="Proteomes" id="UP000435957">
    <property type="component" value="Unassembled WGS sequence"/>
</dbReference>
<dbReference type="EMBL" id="WBWF01000027">
    <property type="protein sequence ID" value="KAB2701331.1"/>
    <property type="molecule type" value="Genomic_DNA"/>
</dbReference>
<evidence type="ECO:0000313" key="3">
    <source>
        <dbReference type="Proteomes" id="UP000216363"/>
    </source>
</evidence>
<sequence>MYQIKVLELLEGGTSRPYEFTELETAQEFVRHATFDLKVWIEGYNIFDRDDFLKLRSMPQDEAIPF</sequence>
<accession>A0A256GGL4</accession>
<dbReference type="AlphaFoldDB" id="A0A256GGL4"/>